<dbReference type="EMBL" id="LAZR01008657">
    <property type="protein sequence ID" value="KKM77353.1"/>
    <property type="molecule type" value="Genomic_DNA"/>
</dbReference>
<reference evidence="1" key="1">
    <citation type="journal article" date="2015" name="Nature">
        <title>Complex archaea that bridge the gap between prokaryotes and eukaryotes.</title>
        <authorList>
            <person name="Spang A."/>
            <person name="Saw J.H."/>
            <person name="Jorgensen S.L."/>
            <person name="Zaremba-Niedzwiedzka K."/>
            <person name="Martijn J."/>
            <person name="Lind A.E."/>
            <person name="van Eijk R."/>
            <person name="Schleper C."/>
            <person name="Guy L."/>
            <person name="Ettema T.J."/>
        </authorList>
    </citation>
    <scope>NUCLEOTIDE SEQUENCE</scope>
</reference>
<sequence length="56" mass="6623">MKLQEVILTEWNRLAALKKKHKEEQETLIQKSERRKKECLAPFSQSILVERSNLAT</sequence>
<evidence type="ECO:0000313" key="1">
    <source>
        <dbReference type="EMBL" id="KKM77353.1"/>
    </source>
</evidence>
<name>A0A0F9K5T4_9ZZZZ</name>
<comment type="caution">
    <text evidence="1">The sequence shown here is derived from an EMBL/GenBank/DDBJ whole genome shotgun (WGS) entry which is preliminary data.</text>
</comment>
<organism evidence="1">
    <name type="scientific">marine sediment metagenome</name>
    <dbReference type="NCBI Taxonomy" id="412755"/>
    <lineage>
        <taxon>unclassified sequences</taxon>
        <taxon>metagenomes</taxon>
        <taxon>ecological metagenomes</taxon>
    </lineage>
</organism>
<dbReference type="AlphaFoldDB" id="A0A0F9K5T4"/>
<protein>
    <submittedName>
        <fullName evidence="1">Uncharacterized protein</fullName>
    </submittedName>
</protein>
<accession>A0A0F9K5T4</accession>
<gene>
    <name evidence="1" type="ORF">LCGC14_1370930</name>
</gene>
<proteinExistence type="predicted"/>